<dbReference type="Proteomes" id="UP000799753">
    <property type="component" value="Unassembled WGS sequence"/>
</dbReference>
<dbReference type="AlphaFoldDB" id="A0A6A6RJP7"/>
<protein>
    <submittedName>
        <fullName evidence="1">Uncharacterized protein</fullName>
    </submittedName>
</protein>
<proteinExistence type="predicted"/>
<keyword evidence="2" id="KW-1185">Reference proteome</keyword>
<evidence type="ECO:0000313" key="2">
    <source>
        <dbReference type="Proteomes" id="UP000799753"/>
    </source>
</evidence>
<accession>A0A6A6RJP7</accession>
<gene>
    <name evidence="1" type="ORF">P280DRAFT_484644</name>
</gene>
<reference evidence="1" key="1">
    <citation type="journal article" date="2020" name="Stud. Mycol.">
        <title>101 Dothideomycetes genomes: a test case for predicting lifestyles and emergence of pathogens.</title>
        <authorList>
            <person name="Haridas S."/>
            <person name="Albert R."/>
            <person name="Binder M."/>
            <person name="Bloem J."/>
            <person name="Labutti K."/>
            <person name="Salamov A."/>
            <person name="Andreopoulos B."/>
            <person name="Baker S."/>
            <person name="Barry K."/>
            <person name="Bills G."/>
            <person name="Bluhm B."/>
            <person name="Cannon C."/>
            <person name="Castanera R."/>
            <person name="Culley D."/>
            <person name="Daum C."/>
            <person name="Ezra D."/>
            <person name="Gonzalez J."/>
            <person name="Henrissat B."/>
            <person name="Kuo A."/>
            <person name="Liang C."/>
            <person name="Lipzen A."/>
            <person name="Lutzoni F."/>
            <person name="Magnuson J."/>
            <person name="Mondo S."/>
            <person name="Nolan M."/>
            <person name="Ohm R."/>
            <person name="Pangilinan J."/>
            <person name="Park H.-J."/>
            <person name="Ramirez L."/>
            <person name="Alfaro M."/>
            <person name="Sun H."/>
            <person name="Tritt A."/>
            <person name="Yoshinaga Y."/>
            <person name="Zwiers L.-H."/>
            <person name="Turgeon B."/>
            <person name="Goodwin S."/>
            <person name="Spatafora J."/>
            <person name="Crous P."/>
            <person name="Grigoriev I."/>
        </authorList>
    </citation>
    <scope>NUCLEOTIDE SEQUENCE</scope>
    <source>
        <strain evidence="1">CBS 473.64</strain>
    </source>
</reference>
<sequence>MIDALNGTASNTDESNGIWTYSDNNLDINSYAYMGAQDIYASFLLTLIHRTLGDNDWGIYRELACSLLRNSFSTLSDATDASKSLYALVQQSKYAVMLLHNDLALQLYDDAPTDLPHADIPSSTSEEIRRIYFELVGDFAVEEPREKTRDDAITYLEIWRPSRREGSVEDGVAGPLLQLGT</sequence>
<dbReference type="OrthoDB" id="10617442at2759"/>
<organism evidence="1 2">
    <name type="scientific">Massarina eburnea CBS 473.64</name>
    <dbReference type="NCBI Taxonomy" id="1395130"/>
    <lineage>
        <taxon>Eukaryota</taxon>
        <taxon>Fungi</taxon>
        <taxon>Dikarya</taxon>
        <taxon>Ascomycota</taxon>
        <taxon>Pezizomycotina</taxon>
        <taxon>Dothideomycetes</taxon>
        <taxon>Pleosporomycetidae</taxon>
        <taxon>Pleosporales</taxon>
        <taxon>Massarineae</taxon>
        <taxon>Massarinaceae</taxon>
        <taxon>Massarina</taxon>
    </lineage>
</organism>
<name>A0A6A6RJP7_9PLEO</name>
<dbReference type="EMBL" id="MU006807">
    <property type="protein sequence ID" value="KAF2635416.1"/>
    <property type="molecule type" value="Genomic_DNA"/>
</dbReference>
<evidence type="ECO:0000313" key="1">
    <source>
        <dbReference type="EMBL" id="KAF2635416.1"/>
    </source>
</evidence>